<dbReference type="OrthoDB" id="2442740at2759"/>
<sequence>MTVNPTEKPELPWDPRDVKEVNLTIPITSTGQLVEVMKSLRPLYYFHQIPETWIEIKRNQNLSEEAEKNQKEMKIDMPESLEEVQSYLKSNSIDKDLIDIPITQHKQVKNTI</sequence>
<protein>
    <submittedName>
        <fullName evidence="1">Uncharacterized protein</fullName>
    </submittedName>
</protein>
<name>A0A397UYQ2_9GLOM</name>
<evidence type="ECO:0000313" key="1">
    <source>
        <dbReference type="EMBL" id="RIB15374.1"/>
    </source>
</evidence>
<comment type="caution">
    <text evidence="1">The sequence shown here is derived from an EMBL/GenBank/DDBJ whole genome shotgun (WGS) entry which is preliminary data.</text>
</comment>
<dbReference type="Proteomes" id="UP000266673">
    <property type="component" value="Unassembled WGS sequence"/>
</dbReference>
<dbReference type="EMBL" id="QKWP01000748">
    <property type="protein sequence ID" value="RIB15374.1"/>
    <property type="molecule type" value="Genomic_DNA"/>
</dbReference>
<dbReference type="AlphaFoldDB" id="A0A397UYQ2"/>
<accession>A0A397UYQ2</accession>
<proteinExistence type="predicted"/>
<evidence type="ECO:0000313" key="2">
    <source>
        <dbReference type="Proteomes" id="UP000266673"/>
    </source>
</evidence>
<keyword evidence="2" id="KW-1185">Reference proteome</keyword>
<reference evidence="1 2" key="1">
    <citation type="submission" date="2018-06" db="EMBL/GenBank/DDBJ databases">
        <title>Comparative genomics reveals the genomic features of Rhizophagus irregularis, R. cerebriforme, R. diaphanum and Gigaspora rosea, and their symbiotic lifestyle signature.</title>
        <authorList>
            <person name="Morin E."/>
            <person name="San Clemente H."/>
            <person name="Chen E.C.H."/>
            <person name="De La Providencia I."/>
            <person name="Hainaut M."/>
            <person name="Kuo A."/>
            <person name="Kohler A."/>
            <person name="Murat C."/>
            <person name="Tang N."/>
            <person name="Roy S."/>
            <person name="Loubradou J."/>
            <person name="Henrissat B."/>
            <person name="Grigoriev I.V."/>
            <person name="Corradi N."/>
            <person name="Roux C."/>
            <person name="Martin F.M."/>
        </authorList>
    </citation>
    <scope>NUCLEOTIDE SEQUENCE [LARGE SCALE GENOMIC DNA]</scope>
    <source>
        <strain evidence="1 2">DAOM 194757</strain>
    </source>
</reference>
<organism evidence="1 2">
    <name type="scientific">Gigaspora rosea</name>
    <dbReference type="NCBI Taxonomy" id="44941"/>
    <lineage>
        <taxon>Eukaryota</taxon>
        <taxon>Fungi</taxon>
        <taxon>Fungi incertae sedis</taxon>
        <taxon>Mucoromycota</taxon>
        <taxon>Glomeromycotina</taxon>
        <taxon>Glomeromycetes</taxon>
        <taxon>Diversisporales</taxon>
        <taxon>Gigasporaceae</taxon>
        <taxon>Gigaspora</taxon>
    </lineage>
</organism>
<gene>
    <name evidence="1" type="ORF">C2G38_2039428</name>
</gene>